<reference evidence="1" key="2">
    <citation type="submission" date="2020-08" db="EMBL/GenBank/DDBJ databases">
        <title>Plant Genome Project.</title>
        <authorList>
            <person name="Zhang R.-G."/>
        </authorList>
    </citation>
    <scope>NUCLEOTIDE SEQUENCE</scope>
    <source>
        <strain evidence="1">Huo1</strain>
        <tissue evidence="1">Leaf</tissue>
    </source>
</reference>
<gene>
    <name evidence="1" type="ORF">SASPL_130612</name>
</gene>
<sequence length="157" mass="17967">MKRKLTAKFIRFRNRRAISLFQAEAAPIAAFTSSVSKPNPGEIQDKRSNVKELQLEEAEVTKSDVSSALRFSFPANDAMVKENQSSVGMQKARSYWRVLALTRFPAKNYQIPKLKMTIQLITAAYHSIPQRKQPKTMKMNTRLKKSDLHISSHWTSI</sequence>
<evidence type="ECO:0000313" key="1">
    <source>
        <dbReference type="EMBL" id="KAG6407616.1"/>
    </source>
</evidence>
<dbReference type="Proteomes" id="UP000298416">
    <property type="component" value="Unassembled WGS sequence"/>
</dbReference>
<accession>A0A8X8X607</accession>
<protein>
    <submittedName>
        <fullName evidence="1">Uncharacterized protein</fullName>
    </submittedName>
</protein>
<comment type="caution">
    <text evidence="1">The sequence shown here is derived from an EMBL/GenBank/DDBJ whole genome shotgun (WGS) entry which is preliminary data.</text>
</comment>
<keyword evidence="2" id="KW-1185">Reference proteome</keyword>
<organism evidence="1">
    <name type="scientific">Salvia splendens</name>
    <name type="common">Scarlet sage</name>
    <dbReference type="NCBI Taxonomy" id="180675"/>
    <lineage>
        <taxon>Eukaryota</taxon>
        <taxon>Viridiplantae</taxon>
        <taxon>Streptophyta</taxon>
        <taxon>Embryophyta</taxon>
        <taxon>Tracheophyta</taxon>
        <taxon>Spermatophyta</taxon>
        <taxon>Magnoliopsida</taxon>
        <taxon>eudicotyledons</taxon>
        <taxon>Gunneridae</taxon>
        <taxon>Pentapetalae</taxon>
        <taxon>asterids</taxon>
        <taxon>lamiids</taxon>
        <taxon>Lamiales</taxon>
        <taxon>Lamiaceae</taxon>
        <taxon>Nepetoideae</taxon>
        <taxon>Mentheae</taxon>
        <taxon>Salviinae</taxon>
        <taxon>Salvia</taxon>
        <taxon>Salvia subgen. Calosphace</taxon>
        <taxon>core Calosphace</taxon>
    </lineage>
</organism>
<name>A0A8X8X607_SALSN</name>
<dbReference type="EMBL" id="PNBA02000011">
    <property type="protein sequence ID" value="KAG6407616.1"/>
    <property type="molecule type" value="Genomic_DNA"/>
</dbReference>
<reference evidence="1" key="1">
    <citation type="submission" date="2018-01" db="EMBL/GenBank/DDBJ databases">
        <authorList>
            <person name="Mao J.F."/>
        </authorList>
    </citation>
    <scope>NUCLEOTIDE SEQUENCE</scope>
    <source>
        <strain evidence="1">Huo1</strain>
        <tissue evidence="1">Leaf</tissue>
    </source>
</reference>
<proteinExistence type="predicted"/>
<dbReference type="AlphaFoldDB" id="A0A8X8X607"/>
<evidence type="ECO:0000313" key="2">
    <source>
        <dbReference type="Proteomes" id="UP000298416"/>
    </source>
</evidence>